<evidence type="ECO:0000313" key="3">
    <source>
        <dbReference type="EMBL" id="TEB34327.1"/>
    </source>
</evidence>
<dbReference type="AlphaFoldDB" id="A0A4Y7TJG3"/>
<reference evidence="3 4" key="1">
    <citation type="journal article" date="2019" name="Nat. Ecol. Evol.">
        <title>Megaphylogeny resolves global patterns of mushroom evolution.</title>
        <authorList>
            <person name="Varga T."/>
            <person name="Krizsan K."/>
            <person name="Foldi C."/>
            <person name="Dima B."/>
            <person name="Sanchez-Garcia M."/>
            <person name="Sanchez-Ramirez S."/>
            <person name="Szollosi G.J."/>
            <person name="Szarkandi J.G."/>
            <person name="Papp V."/>
            <person name="Albert L."/>
            <person name="Andreopoulos W."/>
            <person name="Angelini C."/>
            <person name="Antonin V."/>
            <person name="Barry K.W."/>
            <person name="Bougher N.L."/>
            <person name="Buchanan P."/>
            <person name="Buyck B."/>
            <person name="Bense V."/>
            <person name="Catcheside P."/>
            <person name="Chovatia M."/>
            <person name="Cooper J."/>
            <person name="Damon W."/>
            <person name="Desjardin D."/>
            <person name="Finy P."/>
            <person name="Geml J."/>
            <person name="Haridas S."/>
            <person name="Hughes K."/>
            <person name="Justo A."/>
            <person name="Karasinski D."/>
            <person name="Kautmanova I."/>
            <person name="Kiss B."/>
            <person name="Kocsube S."/>
            <person name="Kotiranta H."/>
            <person name="LaButti K.M."/>
            <person name="Lechner B.E."/>
            <person name="Liimatainen K."/>
            <person name="Lipzen A."/>
            <person name="Lukacs Z."/>
            <person name="Mihaltcheva S."/>
            <person name="Morgado L.N."/>
            <person name="Niskanen T."/>
            <person name="Noordeloos M.E."/>
            <person name="Ohm R.A."/>
            <person name="Ortiz-Santana B."/>
            <person name="Ovrebo C."/>
            <person name="Racz N."/>
            <person name="Riley R."/>
            <person name="Savchenko A."/>
            <person name="Shiryaev A."/>
            <person name="Soop K."/>
            <person name="Spirin V."/>
            <person name="Szebenyi C."/>
            <person name="Tomsovsky M."/>
            <person name="Tulloss R.E."/>
            <person name="Uehling J."/>
            <person name="Grigoriev I.V."/>
            <person name="Vagvolgyi C."/>
            <person name="Papp T."/>
            <person name="Martin F.M."/>
            <person name="Miettinen O."/>
            <person name="Hibbett D.S."/>
            <person name="Nagy L.G."/>
        </authorList>
    </citation>
    <scope>NUCLEOTIDE SEQUENCE [LARGE SCALE GENOMIC DNA]</scope>
    <source>
        <strain evidence="3 4">FP101781</strain>
    </source>
</reference>
<keyword evidence="1" id="KW-0812">Transmembrane</keyword>
<comment type="caution">
    <text evidence="3">The sequence shown here is derived from an EMBL/GenBank/DDBJ whole genome shotgun (WGS) entry which is preliminary data.</text>
</comment>
<proteinExistence type="predicted"/>
<keyword evidence="1" id="KW-0472">Membrane</keyword>
<evidence type="ECO:0000256" key="1">
    <source>
        <dbReference type="SAM" id="Phobius"/>
    </source>
</evidence>
<organism evidence="3 4">
    <name type="scientific">Coprinellus micaceus</name>
    <name type="common">Glistening ink-cap mushroom</name>
    <name type="synonym">Coprinus micaceus</name>
    <dbReference type="NCBI Taxonomy" id="71717"/>
    <lineage>
        <taxon>Eukaryota</taxon>
        <taxon>Fungi</taxon>
        <taxon>Dikarya</taxon>
        <taxon>Basidiomycota</taxon>
        <taxon>Agaricomycotina</taxon>
        <taxon>Agaricomycetes</taxon>
        <taxon>Agaricomycetidae</taxon>
        <taxon>Agaricales</taxon>
        <taxon>Agaricineae</taxon>
        <taxon>Psathyrellaceae</taxon>
        <taxon>Coprinellus</taxon>
    </lineage>
</organism>
<dbReference type="EMBL" id="QPFP01000010">
    <property type="protein sequence ID" value="TEB34327.1"/>
    <property type="molecule type" value="Genomic_DNA"/>
</dbReference>
<feature type="domain" description="DUF6535" evidence="2">
    <location>
        <begin position="33"/>
        <end position="192"/>
    </location>
</feature>
<feature type="transmembrane region" description="Helical" evidence="1">
    <location>
        <begin position="57"/>
        <end position="74"/>
    </location>
</feature>
<feature type="transmembrane region" description="Helical" evidence="1">
    <location>
        <begin position="197"/>
        <end position="221"/>
    </location>
</feature>
<gene>
    <name evidence="3" type="ORF">FA13DRAFT_1729840</name>
</gene>
<accession>A0A4Y7TJG3</accession>
<dbReference type="OrthoDB" id="3235960at2759"/>
<evidence type="ECO:0000259" key="2">
    <source>
        <dbReference type="Pfam" id="PF20153"/>
    </source>
</evidence>
<dbReference type="Proteomes" id="UP000298030">
    <property type="component" value="Unassembled WGS sequence"/>
</dbReference>
<dbReference type="Pfam" id="PF20153">
    <property type="entry name" value="DUF6535"/>
    <property type="match status" value="1"/>
</dbReference>
<name>A0A4Y7TJG3_COPMI</name>
<evidence type="ECO:0000313" key="4">
    <source>
        <dbReference type="Proteomes" id="UP000298030"/>
    </source>
</evidence>
<sequence>MWIRMMCVLQDGSKRWQSGDPHHFPIPHKEDHWEGCFKQVQKYDEEMCRGWREEVDTLLVFAGLFSAAVTAFTVESYRWLRAEPEAVANIQLLALIAAQLNATAIPPVLENFSPDALTLSLTAVLVGILCKQWLREYQRYEGLSPKEAFPVRQMRYEGLLKWHVPKILSFLPLLLQSALLIFFAGLLDLLWSLHPLLASIISTLVGLVMILLASTTILPFAQYLLHFARLGPTAEPHSQCAFKSPQSRAFHLLGTSLLSFYTQLQLSIFGTTAEDYLRTTPSWDSDANWVNYDLDWQNRGKYMQRGMAWFEKTYGRNAESAYHVFHCLESLNEDVAAGCVSQIVYDTWDFFMPITELFLPCLEAVEIIPQTQGREQRLGRDLVGMCYSFMHWRADVCFGERCMELCARIANFNVGEGSEFASEGRGYASLVLEVLKIVVPSKDTVASLPDALHLQVVAILKSVFKEDRKLWLSRFMDSTVPLHDKERVVKDFSNGLVGVYRTARGNLEVEGLKSATFYGPLCGFVRFIDGLLQSLMHASLILYPWDLDDWEVVKLEFSLVDSVDTEATAKGLEDP</sequence>
<keyword evidence="4" id="KW-1185">Reference proteome</keyword>
<feature type="transmembrane region" description="Helical" evidence="1">
    <location>
        <begin position="170"/>
        <end position="191"/>
    </location>
</feature>
<protein>
    <recommendedName>
        <fullName evidence="2">DUF6535 domain-containing protein</fullName>
    </recommendedName>
</protein>
<keyword evidence="1" id="KW-1133">Transmembrane helix</keyword>
<dbReference type="STRING" id="71717.A0A4Y7TJG3"/>
<dbReference type="InterPro" id="IPR045338">
    <property type="entry name" value="DUF6535"/>
</dbReference>